<dbReference type="NCBIfam" id="TIGR00041">
    <property type="entry name" value="DTMP_kinase"/>
    <property type="match status" value="1"/>
</dbReference>
<dbReference type="PANTHER" id="PTHR10344:SF4">
    <property type="entry name" value="UMP-CMP KINASE 2, MITOCHONDRIAL"/>
    <property type="match status" value="1"/>
</dbReference>
<evidence type="ECO:0000256" key="1">
    <source>
        <dbReference type="ARBA" id="ARBA00009776"/>
    </source>
</evidence>
<evidence type="ECO:0000256" key="5">
    <source>
        <dbReference type="ARBA" id="ARBA00022727"/>
    </source>
</evidence>
<comment type="catalytic activity">
    <reaction evidence="10 12">
        <text>dTMP + ATP = dTDP + ADP</text>
        <dbReference type="Rhea" id="RHEA:13517"/>
        <dbReference type="ChEBI" id="CHEBI:30616"/>
        <dbReference type="ChEBI" id="CHEBI:58369"/>
        <dbReference type="ChEBI" id="CHEBI:63528"/>
        <dbReference type="ChEBI" id="CHEBI:456216"/>
        <dbReference type="EC" id="2.7.4.9"/>
    </reaction>
</comment>
<dbReference type="PROSITE" id="PS01331">
    <property type="entry name" value="THYMIDYLATE_KINASE"/>
    <property type="match status" value="1"/>
</dbReference>
<evidence type="ECO:0000256" key="10">
    <source>
        <dbReference type="ARBA" id="ARBA00048743"/>
    </source>
</evidence>
<dbReference type="AlphaFoldDB" id="A0A7C2CYV0"/>
<accession>A0A7C2CYV0</accession>
<dbReference type="GO" id="GO:0006227">
    <property type="term" value="P:dUDP biosynthetic process"/>
    <property type="evidence" value="ECO:0007669"/>
    <property type="project" value="TreeGrafter"/>
</dbReference>
<organism evidence="14">
    <name type="scientific">Dictyoglomus thermophilum</name>
    <dbReference type="NCBI Taxonomy" id="14"/>
    <lineage>
        <taxon>Bacteria</taxon>
        <taxon>Pseudomonadati</taxon>
        <taxon>Dictyoglomota</taxon>
        <taxon>Dictyoglomia</taxon>
        <taxon>Dictyoglomales</taxon>
        <taxon>Dictyoglomaceae</taxon>
        <taxon>Dictyoglomus</taxon>
    </lineage>
</organism>
<dbReference type="InterPro" id="IPR027417">
    <property type="entry name" value="P-loop_NTPase"/>
</dbReference>
<dbReference type="GO" id="GO:0006233">
    <property type="term" value="P:dTDP biosynthetic process"/>
    <property type="evidence" value="ECO:0007669"/>
    <property type="project" value="InterPro"/>
</dbReference>
<evidence type="ECO:0000256" key="2">
    <source>
        <dbReference type="ARBA" id="ARBA00012980"/>
    </source>
</evidence>
<comment type="caution">
    <text evidence="14">The sequence shown here is derived from an EMBL/GenBank/DDBJ whole genome shotgun (WGS) entry which is preliminary data.</text>
</comment>
<evidence type="ECO:0000256" key="4">
    <source>
        <dbReference type="ARBA" id="ARBA00022679"/>
    </source>
</evidence>
<dbReference type="InterPro" id="IPR018095">
    <property type="entry name" value="Thymidylate_kin_CS"/>
</dbReference>
<dbReference type="InterPro" id="IPR018094">
    <property type="entry name" value="Thymidylate_kinase"/>
</dbReference>
<reference evidence="14" key="1">
    <citation type="journal article" date="2020" name="mSystems">
        <title>Genome- and Community-Level Interaction Insights into Carbon Utilization and Element Cycling Functions of Hydrothermarchaeota in Hydrothermal Sediment.</title>
        <authorList>
            <person name="Zhou Z."/>
            <person name="Liu Y."/>
            <person name="Xu W."/>
            <person name="Pan J."/>
            <person name="Luo Z.H."/>
            <person name="Li M."/>
        </authorList>
    </citation>
    <scope>NUCLEOTIDE SEQUENCE [LARGE SCALE GENOMIC DNA]</scope>
    <source>
        <strain evidence="14">SpSt-70</strain>
    </source>
</reference>
<dbReference type="FunFam" id="3.40.50.300:FF:000225">
    <property type="entry name" value="Thymidylate kinase"/>
    <property type="match status" value="1"/>
</dbReference>
<dbReference type="HAMAP" id="MF_00165">
    <property type="entry name" value="Thymidylate_kinase"/>
    <property type="match status" value="1"/>
</dbReference>
<dbReference type="RefSeq" id="WP_149122895.1">
    <property type="nucleotide sequence ID" value="NZ_VTFL01000003.1"/>
</dbReference>
<evidence type="ECO:0000256" key="3">
    <source>
        <dbReference type="ARBA" id="ARBA00017144"/>
    </source>
</evidence>
<evidence type="ECO:0000259" key="13">
    <source>
        <dbReference type="Pfam" id="PF02223"/>
    </source>
</evidence>
<name>A0A7C2CYV0_DICTH</name>
<dbReference type="EC" id="2.7.4.9" evidence="2 12"/>
<feature type="binding site" evidence="12">
    <location>
        <begin position="11"/>
        <end position="18"/>
    </location>
    <ligand>
        <name>ATP</name>
        <dbReference type="ChEBI" id="CHEBI:30616"/>
    </ligand>
</feature>
<keyword evidence="8 12" id="KW-0067">ATP-binding</keyword>
<dbReference type="GO" id="GO:0004798">
    <property type="term" value="F:dTMP kinase activity"/>
    <property type="evidence" value="ECO:0007669"/>
    <property type="project" value="UniProtKB-UniRule"/>
</dbReference>
<comment type="similarity">
    <text evidence="1 12">Belongs to the thymidylate kinase family.</text>
</comment>
<dbReference type="Gene3D" id="3.40.50.300">
    <property type="entry name" value="P-loop containing nucleotide triphosphate hydrolases"/>
    <property type="match status" value="1"/>
</dbReference>
<keyword evidence="4 12" id="KW-0808">Transferase</keyword>
<keyword evidence="7 12" id="KW-0418">Kinase</keyword>
<dbReference type="SUPFAM" id="SSF52540">
    <property type="entry name" value="P-loop containing nucleoside triphosphate hydrolases"/>
    <property type="match status" value="1"/>
</dbReference>
<evidence type="ECO:0000256" key="12">
    <source>
        <dbReference type="HAMAP-Rule" id="MF_00165"/>
    </source>
</evidence>
<dbReference type="CDD" id="cd01672">
    <property type="entry name" value="TMPK"/>
    <property type="match status" value="1"/>
</dbReference>
<evidence type="ECO:0000313" key="14">
    <source>
        <dbReference type="EMBL" id="HGK24328.1"/>
    </source>
</evidence>
<evidence type="ECO:0000256" key="7">
    <source>
        <dbReference type="ARBA" id="ARBA00022777"/>
    </source>
</evidence>
<comment type="function">
    <text evidence="11 12">Phosphorylation of dTMP to form dTDP in both de novo and salvage pathways of dTTP synthesis.</text>
</comment>
<keyword evidence="6 12" id="KW-0547">Nucleotide-binding</keyword>
<evidence type="ECO:0000256" key="8">
    <source>
        <dbReference type="ARBA" id="ARBA00022840"/>
    </source>
</evidence>
<feature type="domain" description="Thymidylate kinase-like" evidence="13">
    <location>
        <begin position="9"/>
        <end position="193"/>
    </location>
</feature>
<dbReference type="Pfam" id="PF02223">
    <property type="entry name" value="Thymidylate_kin"/>
    <property type="match status" value="1"/>
</dbReference>
<evidence type="ECO:0000256" key="11">
    <source>
        <dbReference type="ARBA" id="ARBA00057735"/>
    </source>
</evidence>
<dbReference type="GO" id="GO:0005524">
    <property type="term" value="F:ATP binding"/>
    <property type="evidence" value="ECO:0007669"/>
    <property type="project" value="UniProtKB-UniRule"/>
</dbReference>
<dbReference type="EMBL" id="DTDV01000019">
    <property type="protein sequence ID" value="HGK24328.1"/>
    <property type="molecule type" value="Genomic_DNA"/>
</dbReference>
<evidence type="ECO:0000256" key="9">
    <source>
        <dbReference type="ARBA" id="ARBA00029962"/>
    </source>
</evidence>
<dbReference type="PANTHER" id="PTHR10344">
    <property type="entry name" value="THYMIDYLATE KINASE"/>
    <property type="match status" value="1"/>
</dbReference>
<protein>
    <recommendedName>
        <fullName evidence="3 12">Thymidylate kinase</fullName>
        <ecNumber evidence="2 12">2.7.4.9</ecNumber>
    </recommendedName>
    <alternativeName>
        <fullName evidence="9 12">dTMP kinase</fullName>
    </alternativeName>
</protein>
<evidence type="ECO:0000256" key="6">
    <source>
        <dbReference type="ARBA" id="ARBA00022741"/>
    </source>
</evidence>
<dbReference type="GO" id="GO:0005829">
    <property type="term" value="C:cytosol"/>
    <property type="evidence" value="ECO:0007669"/>
    <property type="project" value="TreeGrafter"/>
</dbReference>
<dbReference type="InterPro" id="IPR039430">
    <property type="entry name" value="Thymidylate_kin-like_dom"/>
</dbReference>
<keyword evidence="5 12" id="KW-0545">Nucleotide biosynthesis</keyword>
<gene>
    <name evidence="12 14" type="primary">tmk</name>
    <name evidence="14" type="ORF">ENU78_07875</name>
</gene>
<proteinExistence type="inferred from homology"/>
<sequence length="205" mass="23658">MKNSLFITFEGIDGSGKTTQAILLKDYLESKGFKVYLTREPGGTEVGSKIREILLSPDFSINPWTEVFLYLASRVENTIVLKKKLEENYIVICERYADSTIAYQGYGRNLPLNILAEMNGIATSGLKPDLTVLIDLDPELALRRKKTFDRIEMEGKDFYYRVREGYLEIAKREQERFIIIPGSLSKEEIFERIVKRIKEKFLRGV</sequence>
<dbReference type="GO" id="GO:0006235">
    <property type="term" value="P:dTTP biosynthetic process"/>
    <property type="evidence" value="ECO:0007669"/>
    <property type="project" value="UniProtKB-UniRule"/>
</dbReference>